<dbReference type="Proteomes" id="UP000234950">
    <property type="component" value="Unassembled WGS sequence"/>
</dbReference>
<evidence type="ECO:0000313" key="3">
    <source>
        <dbReference type="EMBL" id="PLS04286.1"/>
    </source>
</evidence>
<protein>
    <submittedName>
        <fullName evidence="3">Uncharacterized protein</fullName>
    </submittedName>
</protein>
<gene>
    <name evidence="3" type="ORF">CVD27_12355</name>
</gene>
<comment type="caution">
    <text evidence="3">The sequence shown here is derived from an EMBL/GenBank/DDBJ whole genome shotgun (WGS) entry which is preliminary data.</text>
</comment>
<sequence>MHIRHAILMGVFLGAAAFWPNNAWAEKPGAVGQSESQNPAVPTTVLEKAENPSASKRAVPVTPEKVNNSQSRVVQKPVTTSNTKQTLPKKPAPKSPNTTNRSMKRVVPTVEKNIQAVKSTEPAARVKDTGQTSQTVQAKPKAVANKLPEAPKSVSSNQSNSKAKTNSQPPSLHTRSETIQKVTEPSLSKKTSSSLNLIHKPLIAEEKKTPTKNRRNSGPADIEILNPPSQRTQSSGGPSNEQLSSGTGTISFTANLFDRDEYFGLNLSQIYTSRQAKYCHQWSNAPPSPPPKGAPFFLTFTAYLATCNDN</sequence>
<name>A0A2N5HFI2_9BACI</name>
<evidence type="ECO:0000256" key="2">
    <source>
        <dbReference type="SAM" id="SignalP"/>
    </source>
</evidence>
<reference evidence="3 4" key="1">
    <citation type="submission" date="2017-11" db="EMBL/GenBank/DDBJ databases">
        <title>Comparitive Functional Genomics of Dry Heat Resistant strains isolated from the Viking Spacecraft.</title>
        <authorList>
            <person name="Seuylemezian A."/>
            <person name="Cooper K."/>
            <person name="Vaishampayan P."/>
        </authorList>
    </citation>
    <scope>NUCLEOTIDE SEQUENCE [LARGE SCALE GENOMIC DNA]</scope>
    <source>
        <strain evidence="3 4">V32-6</strain>
    </source>
</reference>
<dbReference type="OrthoDB" id="2840625at2"/>
<accession>A0A2N5HFI2</accession>
<evidence type="ECO:0000256" key="1">
    <source>
        <dbReference type="SAM" id="MobiDB-lite"/>
    </source>
</evidence>
<dbReference type="RefSeq" id="WP_101648213.1">
    <property type="nucleotide sequence ID" value="NZ_PGVE01000044.1"/>
</dbReference>
<feature type="compositionally biased region" description="Polar residues" evidence="1">
    <location>
        <begin position="153"/>
        <end position="185"/>
    </location>
</feature>
<feature type="compositionally biased region" description="Low complexity" evidence="1">
    <location>
        <begin position="186"/>
        <end position="195"/>
    </location>
</feature>
<keyword evidence="4" id="KW-1185">Reference proteome</keyword>
<feature type="compositionally biased region" description="Polar residues" evidence="1">
    <location>
        <begin position="65"/>
        <end position="86"/>
    </location>
</feature>
<feature type="compositionally biased region" description="Polar residues" evidence="1">
    <location>
        <begin position="227"/>
        <end position="247"/>
    </location>
</feature>
<dbReference type="EMBL" id="PGVE01000044">
    <property type="protein sequence ID" value="PLS04286.1"/>
    <property type="molecule type" value="Genomic_DNA"/>
</dbReference>
<feature type="region of interest" description="Disordered" evidence="1">
    <location>
        <begin position="46"/>
        <end position="247"/>
    </location>
</feature>
<dbReference type="AlphaFoldDB" id="A0A2N5HFI2"/>
<keyword evidence="2" id="KW-0732">Signal</keyword>
<proteinExistence type="predicted"/>
<organism evidence="3 4">
    <name type="scientific">Neobacillus cucumis</name>
    <dbReference type="NCBI Taxonomy" id="1740721"/>
    <lineage>
        <taxon>Bacteria</taxon>
        <taxon>Bacillati</taxon>
        <taxon>Bacillota</taxon>
        <taxon>Bacilli</taxon>
        <taxon>Bacillales</taxon>
        <taxon>Bacillaceae</taxon>
        <taxon>Neobacillus</taxon>
    </lineage>
</organism>
<feature type="signal peptide" evidence="2">
    <location>
        <begin position="1"/>
        <end position="25"/>
    </location>
</feature>
<evidence type="ECO:0000313" key="4">
    <source>
        <dbReference type="Proteomes" id="UP000234950"/>
    </source>
</evidence>
<feature type="chain" id="PRO_5014944015" evidence="2">
    <location>
        <begin position="26"/>
        <end position="310"/>
    </location>
</feature>